<dbReference type="RefSeq" id="XP_030061264.1">
    <property type="nucleotide sequence ID" value="XM_030205404.1"/>
</dbReference>
<dbReference type="PROSITE" id="PS50135">
    <property type="entry name" value="ZF_ZZ_2"/>
    <property type="match status" value="1"/>
</dbReference>
<feature type="compositionally biased region" description="Basic and acidic residues" evidence="16">
    <location>
        <begin position="400"/>
        <end position="410"/>
    </location>
</feature>
<dbReference type="Proteomes" id="UP000515156">
    <property type="component" value="Chromosome 6"/>
</dbReference>
<dbReference type="PROSITE" id="PS51294">
    <property type="entry name" value="HTH_MYB"/>
    <property type="match status" value="1"/>
</dbReference>
<evidence type="ECO:0000256" key="11">
    <source>
        <dbReference type="ARBA" id="ARBA00023242"/>
    </source>
</evidence>
<dbReference type="CDD" id="cd02341">
    <property type="entry name" value="ZZ_ZZZ3"/>
    <property type="match status" value="1"/>
</dbReference>
<reference evidence="21 22" key="1">
    <citation type="submission" date="2025-04" db="UniProtKB">
        <authorList>
            <consortium name="RefSeq"/>
        </authorList>
    </citation>
    <scope>IDENTIFICATION</scope>
</reference>
<evidence type="ECO:0000256" key="14">
    <source>
        <dbReference type="ARBA" id="ARBA00068620"/>
    </source>
</evidence>
<dbReference type="PROSITE" id="PS50090">
    <property type="entry name" value="MYB_LIKE"/>
    <property type="match status" value="1"/>
</dbReference>
<evidence type="ECO:0000313" key="23">
    <source>
        <dbReference type="RefSeq" id="XP_030061264.1"/>
    </source>
</evidence>
<evidence type="ECO:0000259" key="17">
    <source>
        <dbReference type="PROSITE" id="PS50090"/>
    </source>
</evidence>
<dbReference type="KEGG" id="muo:115471655"/>
<keyword evidence="4 15" id="KW-0863">Zinc-finger</keyword>
<keyword evidence="2" id="KW-0597">Phosphoprotein</keyword>
<feature type="region of interest" description="Disordered" evidence="16">
    <location>
        <begin position="249"/>
        <end position="268"/>
    </location>
</feature>
<evidence type="ECO:0000256" key="8">
    <source>
        <dbReference type="ARBA" id="ARBA00023015"/>
    </source>
</evidence>
<evidence type="ECO:0000256" key="7">
    <source>
        <dbReference type="ARBA" id="ARBA00022990"/>
    </source>
</evidence>
<dbReference type="CTD" id="26009"/>
<evidence type="ECO:0000256" key="2">
    <source>
        <dbReference type="ARBA" id="ARBA00022553"/>
    </source>
</evidence>
<evidence type="ECO:0000256" key="15">
    <source>
        <dbReference type="PROSITE-ProRule" id="PRU00228"/>
    </source>
</evidence>
<dbReference type="SUPFAM" id="SSF57850">
    <property type="entry name" value="RING/U-box"/>
    <property type="match status" value="1"/>
</dbReference>
<feature type="region of interest" description="Disordered" evidence="16">
    <location>
        <begin position="38"/>
        <end position="125"/>
    </location>
</feature>
<feature type="compositionally biased region" description="Basic and acidic residues" evidence="16">
    <location>
        <begin position="98"/>
        <end position="116"/>
    </location>
</feature>
<evidence type="ECO:0000256" key="10">
    <source>
        <dbReference type="ARBA" id="ARBA00023163"/>
    </source>
</evidence>
<keyword evidence="3" id="KW-0479">Metal-binding</keyword>
<feature type="region of interest" description="Disordered" evidence="16">
    <location>
        <begin position="137"/>
        <end position="167"/>
    </location>
</feature>
<dbReference type="InterPro" id="IPR037830">
    <property type="entry name" value="ZZZ3"/>
</dbReference>
<name>A0A6P7Y145_9AMPH</name>
<evidence type="ECO:0000313" key="21">
    <source>
        <dbReference type="RefSeq" id="XP_030061262.1"/>
    </source>
</evidence>
<keyword evidence="11" id="KW-0539">Nucleus</keyword>
<keyword evidence="8" id="KW-0805">Transcription regulation</keyword>
<dbReference type="OrthoDB" id="20473at2759"/>
<feature type="domain" description="Myb-like" evidence="17">
    <location>
        <begin position="658"/>
        <end position="706"/>
    </location>
</feature>
<comment type="subunit">
    <text evidence="13">Component of the ADA2A-containing complex (ATAC), composed of KAT14, KAT2A, TADA2L, TADA3L, ZZ3, MBIP, WDR5, YEATS2, CCDC101 and DR1. Interacts via (ZZ-type zinc finger) with histone H3 in a methylation-independent manner and acetylation on 'Lys-4' (H3K4ac) moderately enhances the interaction.</text>
</comment>
<evidence type="ECO:0000259" key="18">
    <source>
        <dbReference type="PROSITE" id="PS50135"/>
    </source>
</evidence>
<dbReference type="GO" id="GO:0008270">
    <property type="term" value="F:zinc ion binding"/>
    <property type="evidence" value="ECO:0007669"/>
    <property type="project" value="UniProtKB-KW"/>
</dbReference>
<evidence type="ECO:0000256" key="12">
    <source>
        <dbReference type="ARBA" id="ARBA00053098"/>
    </source>
</evidence>
<dbReference type="FunFam" id="1.10.10.60:FF:000128">
    <property type="entry name" value="Putative ZZ-type zinc finger-containing protein 3"/>
    <property type="match status" value="1"/>
</dbReference>
<evidence type="ECO:0000313" key="24">
    <source>
        <dbReference type="RefSeq" id="XP_030061265.1"/>
    </source>
</evidence>
<comment type="function">
    <text evidence="12">Histone H3 reader that is required for the ATAC complex-mediated maintenance of histone acetylation and gene activation. Component of the ATAC complex, a complex with histone acetyltransferase activity on histones H3 and H4.</text>
</comment>
<dbReference type="InterPro" id="IPR001005">
    <property type="entry name" value="SANT/Myb"/>
</dbReference>
<evidence type="ECO:0000313" key="22">
    <source>
        <dbReference type="RefSeq" id="XP_030061263.1"/>
    </source>
</evidence>
<evidence type="ECO:0000256" key="5">
    <source>
        <dbReference type="ARBA" id="ARBA00022833"/>
    </source>
</evidence>
<feature type="region of interest" description="Disordered" evidence="16">
    <location>
        <begin position="221"/>
        <end position="242"/>
    </location>
</feature>
<organism evidence="20 21">
    <name type="scientific">Microcaecilia unicolor</name>
    <dbReference type="NCBI Taxonomy" id="1415580"/>
    <lineage>
        <taxon>Eukaryota</taxon>
        <taxon>Metazoa</taxon>
        <taxon>Chordata</taxon>
        <taxon>Craniata</taxon>
        <taxon>Vertebrata</taxon>
        <taxon>Euteleostomi</taxon>
        <taxon>Amphibia</taxon>
        <taxon>Gymnophiona</taxon>
        <taxon>Siphonopidae</taxon>
        <taxon>Microcaecilia</taxon>
    </lineage>
</organism>
<evidence type="ECO:0000256" key="1">
    <source>
        <dbReference type="ARBA" id="ARBA00022499"/>
    </source>
</evidence>
<dbReference type="Pfam" id="PF00569">
    <property type="entry name" value="ZZ"/>
    <property type="match status" value="1"/>
</dbReference>
<evidence type="ECO:0000256" key="9">
    <source>
        <dbReference type="ARBA" id="ARBA00023125"/>
    </source>
</evidence>
<evidence type="ECO:0000313" key="25">
    <source>
        <dbReference type="RefSeq" id="XP_030061267.1"/>
    </source>
</evidence>
<dbReference type="AlphaFoldDB" id="A0A6P7Y145"/>
<feature type="compositionally biased region" description="Basic and acidic residues" evidence="16">
    <location>
        <begin position="140"/>
        <end position="162"/>
    </location>
</feature>
<dbReference type="InterPro" id="IPR043145">
    <property type="entry name" value="Znf_ZZ_sf"/>
</dbReference>
<proteinExistence type="predicted"/>
<keyword evidence="9" id="KW-0238">DNA-binding</keyword>
<dbReference type="InterPro" id="IPR041981">
    <property type="entry name" value="ZZZ3_ZZ"/>
</dbReference>
<keyword evidence="1" id="KW-1017">Isopeptide bond</keyword>
<accession>A0A6P7Y145</accession>
<evidence type="ECO:0000256" key="13">
    <source>
        <dbReference type="ARBA" id="ARBA00062553"/>
    </source>
</evidence>
<dbReference type="RefSeq" id="XP_030061265.1">
    <property type="nucleotide sequence ID" value="XM_030205405.1"/>
</dbReference>
<dbReference type="GO" id="GO:0051726">
    <property type="term" value="P:regulation of cell cycle"/>
    <property type="evidence" value="ECO:0007669"/>
    <property type="project" value="UniProtKB-ARBA"/>
</dbReference>
<evidence type="ECO:0000313" key="20">
    <source>
        <dbReference type="Proteomes" id="UP000515156"/>
    </source>
</evidence>
<dbReference type="GO" id="GO:0003677">
    <property type="term" value="F:DNA binding"/>
    <property type="evidence" value="ECO:0007669"/>
    <property type="project" value="UniProtKB-KW"/>
</dbReference>
<dbReference type="SUPFAM" id="SSF46689">
    <property type="entry name" value="Homeodomain-like"/>
    <property type="match status" value="1"/>
</dbReference>
<feature type="domain" description="HTH myb-type" evidence="19">
    <location>
        <begin position="658"/>
        <end position="710"/>
    </location>
</feature>
<dbReference type="GeneID" id="115471655"/>
<dbReference type="InterPro" id="IPR000433">
    <property type="entry name" value="Znf_ZZ"/>
</dbReference>
<feature type="compositionally biased region" description="Polar residues" evidence="16">
    <location>
        <begin position="411"/>
        <end position="420"/>
    </location>
</feature>
<dbReference type="RefSeq" id="XP_030061267.1">
    <property type="nucleotide sequence ID" value="XM_030205407.1"/>
</dbReference>
<dbReference type="CDD" id="cd00167">
    <property type="entry name" value="SANT"/>
    <property type="match status" value="1"/>
</dbReference>
<evidence type="ECO:0000256" key="3">
    <source>
        <dbReference type="ARBA" id="ARBA00022723"/>
    </source>
</evidence>
<dbReference type="PANTHER" id="PTHR22705:SF0">
    <property type="entry name" value="ZZ-TYPE ZINC FINGER-CONTAINING PROTEIN 3"/>
    <property type="match status" value="1"/>
</dbReference>
<dbReference type="InterPro" id="IPR017930">
    <property type="entry name" value="Myb_dom"/>
</dbReference>
<feature type="compositionally biased region" description="Polar residues" evidence="16">
    <location>
        <begin position="221"/>
        <end position="235"/>
    </location>
</feature>
<feature type="domain" description="ZZ-type" evidence="18">
    <location>
        <begin position="822"/>
        <end position="881"/>
    </location>
</feature>
<keyword evidence="10" id="KW-0804">Transcription</keyword>
<dbReference type="PANTHER" id="PTHR22705">
    <property type="entry name" value="ZINC FINGER, ZZ DOMAIN CONTAINING 3"/>
    <property type="match status" value="1"/>
</dbReference>
<keyword evidence="6" id="KW-0832">Ubl conjugation</keyword>
<evidence type="ECO:0000259" key="19">
    <source>
        <dbReference type="PROSITE" id="PS51294"/>
    </source>
</evidence>
<dbReference type="SMART" id="SM00717">
    <property type="entry name" value="SANT"/>
    <property type="match status" value="1"/>
</dbReference>
<evidence type="ECO:0000256" key="6">
    <source>
        <dbReference type="ARBA" id="ARBA00022843"/>
    </source>
</evidence>
<gene>
    <name evidence="21 22 23 24 25" type="primary">ZZZ3</name>
</gene>
<protein>
    <recommendedName>
        <fullName evidence="14">ZZ-type zinc finger-containing protein 3</fullName>
    </recommendedName>
</protein>
<dbReference type="GO" id="GO:0051302">
    <property type="term" value="P:regulation of cell division"/>
    <property type="evidence" value="ECO:0007669"/>
    <property type="project" value="UniProtKB-ARBA"/>
</dbReference>
<keyword evidence="7" id="KW-0007">Acetylation</keyword>
<evidence type="ECO:0000256" key="4">
    <source>
        <dbReference type="ARBA" id="ARBA00022771"/>
    </source>
</evidence>
<dbReference type="Gene3D" id="3.30.60.90">
    <property type="match status" value="1"/>
</dbReference>
<keyword evidence="5" id="KW-0862">Zinc</keyword>
<feature type="compositionally biased region" description="Polar residues" evidence="16">
    <location>
        <begin position="322"/>
        <end position="338"/>
    </location>
</feature>
<evidence type="ECO:0000256" key="16">
    <source>
        <dbReference type="SAM" id="MobiDB-lite"/>
    </source>
</evidence>
<feature type="region of interest" description="Disordered" evidence="16">
    <location>
        <begin position="319"/>
        <end position="435"/>
    </location>
</feature>
<dbReference type="InterPro" id="IPR009057">
    <property type="entry name" value="Homeodomain-like_sf"/>
</dbReference>
<dbReference type="GO" id="GO:0140672">
    <property type="term" value="C:ATAC complex"/>
    <property type="evidence" value="ECO:0007669"/>
    <property type="project" value="UniProtKB-ARBA"/>
</dbReference>
<keyword evidence="20" id="KW-1185">Reference proteome</keyword>
<dbReference type="RefSeq" id="XP_030061262.1">
    <property type="nucleotide sequence ID" value="XM_030205402.1"/>
</dbReference>
<dbReference type="Gene3D" id="1.10.10.60">
    <property type="entry name" value="Homeodomain-like"/>
    <property type="match status" value="1"/>
</dbReference>
<dbReference type="Pfam" id="PF00249">
    <property type="entry name" value="Myb_DNA-binding"/>
    <property type="match status" value="1"/>
</dbReference>
<dbReference type="RefSeq" id="XP_030061263.1">
    <property type="nucleotide sequence ID" value="XM_030205403.1"/>
</dbReference>
<sequence length="907" mass="102177">MLGIFHSMAASRSTRVTRSTVGINGLDENFCGRTLRNRSIAHPEDVPPHSLLRSKSPKKRPEPVQPQKGGNCGKSADLKLQSVRESWINPKKRGLSTSEKDNAEKEIVDNCEKKQTETSPVLKRSKRLRSEVINCSEEDSPVKTEKEEKKNLLLDKDADSPGRKQAHQSLLLDDGVKRVNACEEVVNNSLDEEESNYQMVNGVDEKNSTALNCDDCELAGNTKQNSTSVGSSVPKEQTAENGDLFAPSSLLFNSSKENPDSDHSVPCTNSQEQVNLEDHKLVNDCLPNDHAYQASEPATASCAEIHSSVRDFEEEVDVVGDSSASKEQCTENTPSNLNPDHDSTAISGEPEPLSGLECTSAQTASLPEPQENRYTLRTSPRRAACTKGSPYKSISPCRENGPDEKDKLNSDKNVASSIDDSGSPVDSEEVDQTEKEAGCISEGCADDGVTKQPPEARLITGYMPSAKECASLQTTEEEEEDPDVYYFESDHVALKHNKDYQRLLQTIAVLEAQRTQSVQDLECLDRCQRESLKDPVGFVENLQKKVDLGLPCPQRVVQLPEIAWDQYTTNLGNFEREFRNQKRNTRRIKLIFDKGLPVRPKSPLEHKKDGETQSYSVLPLSDCPETSTSSCTQFHMCKQMIRGRLCDETKPGSFNQLWSVEEQKKLEQLLLKYPPEEVESRRWQKIADELGNRTAKQVASRVQKYFIKLTKAGIPVPGRTPNLYMYSKKSSSRRQHPLNKHLFKPSTFMTSHEPPVYMDEEDDRPTFYNRDMDAAAEGETSDEESIPPAYRELAEYKELLKLKKLKKQKLQQIHMESGFVQHVGFKCDNCGTEPIQGIRWHCQDCPPQIAMDFCDSCSDCLYETETHKEDHHLEPVYRAETFLDRDYCMSQGTSYNYLDPNYFPANR</sequence>